<keyword evidence="1" id="KW-0805">Transcription regulation</keyword>
<evidence type="ECO:0000256" key="2">
    <source>
        <dbReference type="ARBA" id="ARBA00023125"/>
    </source>
</evidence>
<gene>
    <name evidence="5" type="ORF">GR170_23890</name>
</gene>
<organism evidence="5 6">
    <name type="scientific">Pseudooceanicola albus</name>
    <dbReference type="NCBI Taxonomy" id="2692189"/>
    <lineage>
        <taxon>Bacteria</taxon>
        <taxon>Pseudomonadati</taxon>
        <taxon>Pseudomonadota</taxon>
        <taxon>Alphaproteobacteria</taxon>
        <taxon>Rhodobacterales</taxon>
        <taxon>Paracoccaceae</taxon>
        <taxon>Pseudooceanicola</taxon>
    </lineage>
</organism>
<evidence type="ECO:0000259" key="4">
    <source>
        <dbReference type="PROSITE" id="PS50995"/>
    </source>
</evidence>
<dbReference type="PROSITE" id="PS01117">
    <property type="entry name" value="HTH_MARR_1"/>
    <property type="match status" value="1"/>
</dbReference>
<dbReference type="PANTHER" id="PTHR42756">
    <property type="entry name" value="TRANSCRIPTIONAL REGULATOR, MARR"/>
    <property type="match status" value="1"/>
</dbReference>
<reference evidence="5 6" key="1">
    <citation type="submission" date="2019-12" db="EMBL/GenBank/DDBJ databases">
        <authorList>
            <person name="Li M."/>
        </authorList>
    </citation>
    <scope>NUCLEOTIDE SEQUENCE [LARGE SCALE GENOMIC DNA]</scope>
    <source>
        <strain evidence="5 6">GBMRC 2024</strain>
    </source>
</reference>
<dbReference type="InterPro" id="IPR036388">
    <property type="entry name" value="WH-like_DNA-bd_sf"/>
</dbReference>
<protein>
    <submittedName>
        <fullName evidence="5">MarR family transcriptional regulator</fullName>
    </submittedName>
</protein>
<feature type="domain" description="HTH marR-type" evidence="4">
    <location>
        <begin position="1"/>
        <end position="140"/>
    </location>
</feature>
<sequence>MTINLDTILYRWINSVAFLSRKHMAELFGANGHDVTHEEWVYLLILSVEGERSASELAEATARDRTTVTRILDGLVRKGLVSRNQDTGDRRRWVTQLTEKGRSSMDELLVLARYLDGHTMRGVSAEDLEVTVRTLRHITGTLSEPAMALLMRRGDVLRLDPDPGPAD</sequence>
<name>A0A6L7GA35_9RHOB</name>
<dbReference type="GO" id="GO:0003677">
    <property type="term" value="F:DNA binding"/>
    <property type="evidence" value="ECO:0007669"/>
    <property type="project" value="UniProtKB-KW"/>
</dbReference>
<dbReference type="RefSeq" id="WP_160897000.1">
    <property type="nucleotide sequence ID" value="NZ_WUMU01000037.1"/>
</dbReference>
<proteinExistence type="predicted"/>
<comment type="caution">
    <text evidence="5">The sequence shown here is derived from an EMBL/GenBank/DDBJ whole genome shotgun (WGS) entry which is preliminary data.</text>
</comment>
<accession>A0A6L7GA35</accession>
<dbReference type="Gene3D" id="1.10.10.10">
    <property type="entry name" value="Winged helix-like DNA-binding domain superfamily/Winged helix DNA-binding domain"/>
    <property type="match status" value="1"/>
</dbReference>
<evidence type="ECO:0000256" key="3">
    <source>
        <dbReference type="ARBA" id="ARBA00023163"/>
    </source>
</evidence>
<keyword evidence="2" id="KW-0238">DNA-binding</keyword>
<dbReference type="InterPro" id="IPR036390">
    <property type="entry name" value="WH_DNA-bd_sf"/>
</dbReference>
<evidence type="ECO:0000313" key="6">
    <source>
        <dbReference type="Proteomes" id="UP000477911"/>
    </source>
</evidence>
<dbReference type="SMART" id="SM00347">
    <property type="entry name" value="HTH_MARR"/>
    <property type="match status" value="1"/>
</dbReference>
<dbReference type="GO" id="GO:0003700">
    <property type="term" value="F:DNA-binding transcription factor activity"/>
    <property type="evidence" value="ECO:0007669"/>
    <property type="project" value="InterPro"/>
</dbReference>
<dbReference type="PANTHER" id="PTHR42756:SF1">
    <property type="entry name" value="TRANSCRIPTIONAL REPRESSOR OF EMRAB OPERON"/>
    <property type="match status" value="1"/>
</dbReference>
<dbReference type="PRINTS" id="PR00598">
    <property type="entry name" value="HTHMARR"/>
</dbReference>
<dbReference type="Proteomes" id="UP000477911">
    <property type="component" value="Unassembled WGS sequence"/>
</dbReference>
<dbReference type="Pfam" id="PF01047">
    <property type="entry name" value="MarR"/>
    <property type="match status" value="1"/>
</dbReference>
<keyword evidence="6" id="KW-1185">Reference proteome</keyword>
<dbReference type="SUPFAM" id="SSF46785">
    <property type="entry name" value="Winged helix' DNA-binding domain"/>
    <property type="match status" value="1"/>
</dbReference>
<dbReference type="EMBL" id="WUMU01000037">
    <property type="protein sequence ID" value="MXN20881.1"/>
    <property type="molecule type" value="Genomic_DNA"/>
</dbReference>
<dbReference type="PROSITE" id="PS50995">
    <property type="entry name" value="HTH_MARR_2"/>
    <property type="match status" value="1"/>
</dbReference>
<dbReference type="InterPro" id="IPR000835">
    <property type="entry name" value="HTH_MarR-typ"/>
</dbReference>
<dbReference type="InterPro" id="IPR023187">
    <property type="entry name" value="Tscrpt_reg_MarR-type_CS"/>
</dbReference>
<evidence type="ECO:0000313" key="5">
    <source>
        <dbReference type="EMBL" id="MXN20881.1"/>
    </source>
</evidence>
<dbReference type="AlphaFoldDB" id="A0A6L7GA35"/>
<evidence type="ECO:0000256" key="1">
    <source>
        <dbReference type="ARBA" id="ARBA00023015"/>
    </source>
</evidence>
<keyword evidence="3" id="KW-0804">Transcription</keyword>